<name>A0A9N9FZ22_FUNMO</name>
<keyword evidence="2" id="KW-1185">Reference proteome</keyword>
<gene>
    <name evidence="1" type="ORF">FMOSSE_LOCUS7560</name>
</gene>
<comment type="caution">
    <text evidence="1">The sequence shown here is derived from an EMBL/GenBank/DDBJ whole genome shotgun (WGS) entry which is preliminary data.</text>
</comment>
<dbReference type="Proteomes" id="UP000789375">
    <property type="component" value="Unassembled WGS sequence"/>
</dbReference>
<reference evidence="1" key="1">
    <citation type="submission" date="2021-06" db="EMBL/GenBank/DDBJ databases">
        <authorList>
            <person name="Kallberg Y."/>
            <person name="Tangrot J."/>
            <person name="Rosling A."/>
        </authorList>
    </citation>
    <scope>NUCLEOTIDE SEQUENCE</scope>
    <source>
        <strain evidence="1">87-6 pot B 2015</strain>
    </source>
</reference>
<dbReference type="EMBL" id="CAJVPP010001793">
    <property type="protein sequence ID" value="CAG8573154.1"/>
    <property type="molecule type" value="Genomic_DNA"/>
</dbReference>
<accession>A0A9N9FZ22</accession>
<proteinExistence type="predicted"/>
<dbReference type="AlphaFoldDB" id="A0A9N9FZ22"/>
<organism evidence="1 2">
    <name type="scientific">Funneliformis mosseae</name>
    <name type="common">Endomycorrhizal fungus</name>
    <name type="synonym">Glomus mosseae</name>
    <dbReference type="NCBI Taxonomy" id="27381"/>
    <lineage>
        <taxon>Eukaryota</taxon>
        <taxon>Fungi</taxon>
        <taxon>Fungi incertae sedis</taxon>
        <taxon>Mucoromycota</taxon>
        <taxon>Glomeromycotina</taxon>
        <taxon>Glomeromycetes</taxon>
        <taxon>Glomerales</taxon>
        <taxon>Glomeraceae</taxon>
        <taxon>Funneliformis</taxon>
    </lineage>
</organism>
<evidence type="ECO:0000313" key="1">
    <source>
        <dbReference type="EMBL" id="CAG8573154.1"/>
    </source>
</evidence>
<evidence type="ECO:0000313" key="2">
    <source>
        <dbReference type="Proteomes" id="UP000789375"/>
    </source>
</evidence>
<protein>
    <submittedName>
        <fullName evidence="1">1585_t:CDS:1</fullName>
    </submittedName>
</protein>
<sequence length="383" mass="44077">MKCNHKQATHRDWIGTLNDIWTNHPIARIQKLADKNVGTAPGFILCFGLGIRSSTFGERYQRKDGNHSDPLLSSCGIILCFGTAVKLSPSSDDFDPEKLFSLICSLNGTKLKLKLNEIKSQAVLKFWTDIEKAKLGNKLFSMHFNGFTELVEHRNDLIPKSEYNELQRYSDSLFTFIILLCGEYFAHIIDLDNATEREKPQFFTVEEWSKIISESQPPSIKLPKSVEEQLDCYLGETTIKKVRESFDSYKKVTLEEDIYTRKVMEHLLFCATTMYRVNILCTIYWTIIEPFIFIFKNLDITWGEVSSLSSETRRNFRLEEGKRRRIGSKGDGIGSLVNLDNKEFLVIELSGAPTRLPMRHTEGDKVKIERCLVDVLNNHLDRL</sequence>